<dbReference type="PANTHER" id="PTHR43078:SF6">
    <property type="entry name" value="UDP-GLUCURONIC ACID DECARBOXYLASE 1"/>
    <property type="match status" value="1"/>
</dbReference>
<dbReference type="Proteomes" id="UP000176336">
    <property type="component" value="Unassembled WGS sequence"/>
</dbReference>
<evidence type="ECO:0000256" key="4">
    <source>
        <dbReference type="ARBA" id="ARBA00023239"/>
    </source>
</evidence>
<evidence type="ECO:0000256" key="7">
    <source>
        <dbReference type="SAM" id="Phobius"/>
    </source>
</evidence>
<evidence type="ECO:0000256" key="2">
    <source>
        <dbReference type="ARBA" id="ARBA00022793"/>
    </source>
</evidence>
<evidence type="ECO:0000313" key="10">
    <source>
        <dbReference type="Proteomes" id="UP000176336"/>
    </source>
</evidence>
<dbReference type="EMBL" id="MFCR01000011">
    <property type="protein sequence ID" value="OGE18648.1"/>
    <property type="molecule type" value="Genomic_DNA"/>
</dbReference>
<dbReference type="InterPro" id="IPR044516">
    <property type="entry name" value="UXS-like"/>
</dbReference>
<feature type="region of interest" description="Disordered" evidence="6">
    <location>
        <begin position="294"/>
        <end position="317"/>
    </location>
</feature>
<comment type="cofactor">
    <cofactor evidence="1">
        <name>NAD(+)</name>
        <dbReference type="ChEBI" id="CHEBI:57540"/>
    </cofactor>
</comment>
<evidence type="ECO:0000259" key="8">
    <source>
        <dbReference type="Pfam" id="PF01370"/>
    </source>
</evidence>
<keyword evidence="3" id="KW-0520">NAD</keyword>
<evidence type="ECO:0000256" key="5">
    <source>
        <dbReference type="SAM" id="Coils"/>
    </source>
</evidence>
<evidence type="ECO:0000313" key="9">
    <source>
        <dbReference type="EMBL" id="OGE18648.1"/>
    </source>
</evidence>
<keyword evidence="5" id="KW-0175">Coiled coil</keyword>
<accession>A0A1F5IQK4</accession>
<dbReference type="GO" id="GO:0005737">
    <property type="term" value="C:cytoplasm"/>
    <property type="evidence" value="ECO:0007669"/>
    <property type="project" value="TreeGrafter"/>
</dbReference>
<feature type="transmembrane region" description="Helical" evidence="7">
    <location>
        <begin position="354"/>
        <end position="379"/>
    </location>
</feature>
<reference evidence="9 10" key="1">
    <citation type="journal article" date="2016" name="Nat. Commun.">
        <title>Thousands of microbial genomes shed light on interconnected biogeochemical processes in an aquifer system.</title>
        <authorList>
            <person name="Anantharaman K."/>
            <person name="Brown C.T."/>
            <person name="Hug L.A."/>
            <person name="Sharon I."/>
            <person name="Castelle C.J."/>
            <person name="Probst A.J."/>
            <person name="Thomas B.C."/>
            <person name="Singh A."/>
            <person name="Wilkins M.J."/>
            <person name="Karaoz U."/>
            <person name="Brodie E.L."/>
            <person name="Williams K.H."/>
            <person name="Hubbard S.S."/>
            <person name="Banfield J.F."/>
        </authorList>
    </citation>
    <scope>NUCLEOTIDE SEQUENCE [LARGE SCALE GENOMIC DNA]</scope>
</reference>
<dbReference type="Pfam" id="PF13196">
    <property type="entry name" value="DUF4012"/>
    <property type="match status" value="1"/>
</dbReference>
<sequence>MDEISDSINNKTSISLSRNKPVALVVGAAGFLGSHLVDQLLDKGIQVIGVDDLSNGKKQNLQDAAGDKNLHFLIESPDGLELELSRLDYLFILPSENWNLQKILDLFSKTKCRCLLFSSIELYENGADLRWLKEAEKKLARCADRNHLNARVLRLGPVYGPRMDFKVDDPMIRLIAQALKGDLQKDVSLEFSSRALYVSDAVDLGIRTIFAGSTAQKIFDGVLPDPLKVAEIKQVLLDPVWYEQKDFIPSELPPWPTPNLEKTIRTLSWHPNIKLVACLRKTLEYLKENEVEIPEPEDGPVAGGSKTDEKESAKWDEARKESLEAFKRSGADRDRVETKKGRWRLKFPVSFSRTYMLFLLALVTYALIWPALLFGWGIFTFDIKFNQGLKNLQKGEFEQSLADFKRANDGLTEVQSIYNNLEPVRRINIFRKQFETIDRLLNLSSLSVSASRNTILGIQALIKSIKAVTGEIADSPAEYLSNAQVELNSAQEDLSKAEAILKNSNLERGLPGILAEKVNKISGQVSDSRKLVSKAYSASILFPKLVAVDGVRNYLVLLQNNTELRPTGGFIGSFAKVTFEEGKLKKLNVNDIYTIDGQLAVHVEPPKEIKEDLGQKDFFLRDSNWEPDFPAAAKQAQWFYTKETGERIEGVVALDVSALEHLLANTGPVDLPDYQEKITAENIFEKTVAHADLSFSPGSQAKKSFLTTLTSGAMERIFFLPQNNWPEILTALGKLLDEKHISVYLNDPKLFSFIVSQNWMHTMPVQTEQNKNRDFLSVVEANLGANKANYYLDRSYNLETVAGKSGEIKHRLRISYLNRSPSETFPGGKYKNRIRLYLPFGTQLTRALWGETDITKAVSSFTDYGRTGYSVLLELLPKEQKTLVVDYAVPLKLEFQNGVALYRLDIIKQAGTDKDPLQWTVTHPINYKVISPQVKQTGPQEQKVSTDLSVDRSFEVEFRK</sequence>
<keyword evidence="4" id="KW-0456">Lyase</keyword>
<name>A0A1F5IQK4_9BACT</name>
<dbReference type="Pfam" id="PF01370">
    <property type="entry name" value="Epimerase"/>
    <property type="match status" value="1"/>
</dbReference>
<evidence type="ECO:0000256" key="1">
    <source>
        <dbReference type="ARBA" id="ARBA00001911"/>
    </source>
</evidence>
<dbReference type="GO" id="GO:0042732">
    <property type="term" value="P:D-xylose metabolic process"/>
    <property type="evidence" value="ECO:0007669"/>
    <property type="project" value="InterPro"/>
</dbReference>
<dbReference type="Gene3D" id="3.40.50.720">
    <property type="entry name" value="NAD(P)-binding Rossmann-like Domain"/>
    <property type="match status" value="1"/>
</dbReference>
<feature type="compositionally biased region" description="Basic and acidic residues" evidence="6">
    <location>
        <begin position="306"/>
        <end position="317"/>
    </location>
</feature>
<dbReference type="InterPro" id="IPR001509">
    <property type="entry name" value="Epimerase_deHydtase"/>
</dbReference>
<dbReference type="GO" id="GO:0070403">
    <property type="term" value="F:NAD+ binding"/>
    <property type="evidence" value="ECO:0007669"/>
    <property type="project" value="InterPro"/>
</dbReference>
<proteinExistence type="predicted"/>
<dbReference type="SUPFAM" id="SSF51735">
    <property type="entry name" value="NAD(P)-binding Rossmann-fold domains"/>
    <property type="match status" value="1"/>
</dbReference>
<gene>
    <name evidence="9" type="ORF">A2871_04080</name>
</gene>
<comment type="caution">
    <text evidence="9">The sequence shown here is derived from an EMBL/GenBank/DDBJ whole genome shotgun (WGS) entry which is preliminary data.</text>
</comment>
<dbReference type="InterPro" id="IPR025101">
    <property type="entry name" value="DUF4012"/>
</dbReference>
<dbReference type="GO" id="GO:0048040">
    <property type="term" value="F:UDP-glucuronate decarboxylase activity"/>
    <property type="evidence" value="ECO:0007669"/>
    <property type="project" value="TreeGrafter"/>
</dbReference>
<keyword evidence="7" id="KW-1133">Transmembrane helix</keyword>
<keyword evidence="7" id="KW-0472">Membrane</keyword>
<keyword evidence="2" id="KW-0210">Decarboxylase</keyword>
<evidence type="ECO:0000256" key="3">
    <source>
        <dbReference type="ARBA" id="ARBA00023027"/>
    </source>
</evidence>
<protein>
    <recommendedName>
        <fullName evidence="8">NAD-dependent epimerase/dehydratase domain-containing protein</fullName>
    </recommendedName>
</protein>
<dbReference type="InterPro" id="IPR036291">
    <property type="entry name" value="NAD(P)-bd_dom_sf"/>
</dbReference>
<feature type="domain" description="NAD-dependent epimerase/dehydratase" evidence="8">
    <location>
        <begin position="23"/>
        <end position="69"/>
    </location>
</feature>
<keyword evidence="7" id="KW-0812">Transmembrane</keyword>
<evidence type="ECO:0000256" key="6">
    <source>
        <dbReference type="SAM" id="MobiDB-lite"/>
    </source>
</evidence>
<dbReference type="PANTHER" id="PTHR43078">
    <property type="entry name" value="UDP-GLUCURONIC ACID DECARBOXYLASE-RELATED"/>
    <property type="match status" value="1"/>
</dbReference>
<organism evidence="9 10">
    <name type="scientific">Candidatus Daviesbacteria bacterium RIFCSPHIGHO2_01_FULL_41_23</name>
    <dbReference type="NCBI Taxonomy" id="1797764"/>
    <lineage>
        <taxon>Bacteria</taxon>
        <taxon>Candidatus Daviesiibacteriota</taxon>
    </lineage>
</organism>
<feature type="coiled-coil region" evidence="5">
    <location>
        <begin position="480"/>
        <end position="507"/>
    </location>
</feature>
<dbReference type="AlphaFoldDB" id="A0A1F5IQK4"/>